<dbReference type="PROSITE" id="PS50943">
    <property type="entry name" value="HTH_CROC1"/>
    <property type="match status" value="1"/>
</dbReference>
<keyword evidence="1" id="KW-0238">DNA-binding</keyword>
<dbReference type="InterPro" id="IPR010982">
    <property type="entry name" value="Lambda_DNA-bd_dom_sf"/>
</dbReference>
<dbReference type="EMBL" id="JACEIO010000012">
    <property type="protein sequence ID" value="MBA4536908.1"/>
    <property type="molecule type" value="Genomic_DNA"/>
</dbReference>
<dbReference type="SMART" id="SM00530">
    <property type="entry name" value="HTH_XRE"/>
    <property type="match status" value="1"/>
</dbReference>
<evidence type="ECO:0000313" key="4">
    <source>
        <dbReference type="EMBL" id="NEY81275.1"/>
    </source>
</evidence>
<protein>
    <submittedName>
        <fullName evidence="4">Helix-turn-helix transcriptional regulator</fullName>
    </submittedName>
</protein>
<dbReference type="Gene3D" id="1.10.260.40">
    <property type="entry name" value="lambda repressor-like DNA-binding domains"/>
    <property type="match status" value="1"/>
</dbReference>
<dbReference type="Proteomes" id="UP000472971">
    <property type="component" value="Unassembled WGS sequence"/>
</dbReference>
<reference evidence="4 5" key="1">
    <citation type="submission" date="2020-02" db="EMBL/GenBank/DDBJ databases">
        <title>Bacillus aquiflavi sp. nov., isolated from yellow water of strong flavor Chinese baijiu in Yibin region of China.</title>
        <authorList>
            <person name="Xie J."/>
        </authorList>
    </citation>
    <scope>NUCLEOTIDE SEQUENCE [LARGE SCALE GENOMIC DNA]</scope>
    <source>
        <strain evidence="4 5">3H-10</strain>
    </source>
</reference>
<comment type="caution">
    <text evidence="4">The sequence shown here is derived from an EMBL/GenBank/DDBJ whole genome shotgun (WGS) entry which is preliminary data.</text>
</comment>
<name>A0A6B3VYD6_9BACI</name>
<dbReference type="SUPFAM" id="SSF47413">
    <property type="entry name" value="lambda repressor-like DNA-binding domains"/>
    <property type="match status" value="1"/>
</dbReference>
<accession>A0A6B3VYD6</accession>
<feature type="domain" description="HTH cro/C1-type" evidence="2">
    <location>
        <begin position="8"/>
        <end position="67"/>
    </location>
</feature>
<keyword evidence="5" id="KW-1185">Reference proteome</keyword>
<dbReference type="Pfam" id="PF01381">
    <property type="entry name" value="HTH_3"/>
    <property type="match status" value="1"/>
</dbReference>
<reference evidence="3 6" key="2">
    <citation type="submission" date="2020-07" db="EMBL/GenBank/DDBJ databases">
        <authorList>
            <person name="Feng H."/>
        </authorList>
    </citation>
    <scope>NUCLEOTIDE SEQUENCE [LARGE SCALE GENOMIC DNA]</scope>
    <source>
        <strain evidence="6">s-12</strain>
        <strain evidence="3">S-12</strain>
    </source>
</reference>
<dbReference type="InterPro" id="IPR001387">
    <property type="entry name" value="Cro/C1-type_HTH"/>
</dbReference>
<gene>
    <name evidence="4" type="ORF">G4D64_07040</name>
    <name evidence="3" type="ORF">H1Z61_07070</name>
</gene>
<evidence type="ECO:0000256" key="1">
    <source>
        <dbReference type="ARBA" id="ARBA00023125"/>
    </source>
</evidence>
<dbReference type="Proteomes" id="UP000570010">
    <property type="component" value="Unassembled WGS sequence"/>
</dbReference>
<sequence>MDILAKRLKALRAEAKAKDKRFTQEYVGKLIGVARTTYTAYENGTKEPSLETVNKLADIFNVTTDYLQGRTDIRNFQQINEEKAKFIINDPELKRWYNELPEIGEEELKKLHKVWKILKNEE</sequence>
<dbReference type="PANTHER" id="PTHR46558:SF11">
    <property type="entry name" value="HTH-TYPE TRANSCRIPTIONAL REGULATOR XRE"/>
    <property type="match status" value="1"/>
</dbReference>
<dbReference type="EMBL" id="JAAIWN010000012">
    <property type="protein sequence ID" value="NEY81275.1"/>
    <property type="molecule type" value="Genomic_DNA"/>
</dbReference>
<proteinExistence type="predicted"/>
<dbReference type="PANTHER" id="PTHR46558">
    <property type="entry name" value="TRACRIPTIONAL REGULATORY PROTEIN-RELATED-RELATED"/>
    <property type="match status" value="1"/>
</dbReference>
<evidence type="ECO:0000313" key="5">
    <source>
        <dbReference type="Proteomes" id="UP000472971"/>
    </source>
</evidence>
<evidence type="ECO:0000313" key="6">
    <source>
        <dbReference type="Proteomes" id="UP000570010"/>
    </source>
</evidence>
<evidence type="ECO:0000313" key="3">
    <source>
        <dbReference type="EMBL" id="MBA4536908.1"/>
    </source>
</evidence>
<dbReference type="GO" id="GO:0003677">
    <property type="term" value="F:DNA binding"/>
    <property type="evidence" value="ECO:0007669"/>
    <property type="project" value="UniProtKB-KW"/>
</dbReference>
<dbReference type="CDD" id="cd00093">
    <property type="entry name" value="HTH_XRE"/>
    <property type="match status" value="1"/>
</dbReference>
<dbReference type="RefSeq" id="WP_163241556.1">
    <property type="nucleotide sequence ID" value="NZ_JAAIWN010000012.1"/>
</dbReference>
<dbReference type="AlphaFoldDB" id="A0A6B3VYD6"/>
<evidence type="ECO:0000259" key="2">
    <source>
        <dbReference type="PROSITE" id="PS50943"/>
    </source>
</evidence>
<organism evidence="4 5">
    <name type="scientific">Bacillus aquiflavi</name>
    <dbReference type="NCBI Taxonomy" id="2672567"/>
    <lineage>
        <taxon>Bacteria</taxon>
        <taxon>Bacillati</taxon>
        <taxon>Bacillota</taxon>
        <taxon>Bacilli</taxon>
        <taxon>Bacillales</taxon>
        <taxon>Bacillaceae</taxon>
        <taxon>Bacillus</taxon>
    </lineage>
</organism>